<reference evidence="1" key="2">
    <citation type="submission" date="2025-09" db="UniProtKB">
        <authorList>
            <consortium name="EnsemblPlants"/>
        </authorList>
    </citation>
    <scope>IDENTIFICATION</scope>
</reference>
<evidence type="ECO:0000313" key="2">
    <source>
        <dbReference type="Proteomes" id="UP001732700"/>
    </source>
</evidence>
<evidence type="ECO:0000313" key="1">
    <source>
        <dbReference type="EnsemblPlants" id="AVESA.00010b.r2.3AG0414420.1.CDS"/>
    </source>
</evidence>
<dbReference type="Proteomes" id="UP001732700">
    <property type="component" value="Chromosome 3A"/>
</dbReference>
<organism evidence="1 2">
    <name type="scientific">Avena sativa</name>
    <name type="common">Oat</name>
    <dbReference type="NCBI Taxonomy" id="4498"/>
    <lineage>
        <taxon>Eukaryota</taxon>
        <taxon>Viridiplantae</taxon>
        <taxon>Streptophyta</taxon>
        <taxon>Embryophyta</taxon>
        <taxon>Tracheophyta</taxon>
        <taxon>Spermatophyta</taxon>
        <taxon>Magnoliopsida</taxon>
        <taxon>Liliopsida</taxon>
        <taxon>Poales</taxon>
        <taxon>Poaceae</taxon>
        <taxon>BOP clade</taxon>
        <taxon>Pooideae</taxon>
        <taxon>Poodae</taxon>
        <taxon>Poeae</taxon>
        <taxon>Poeae Chloroplast Group 1 (Aveneae type)</taxon>
        <taxon>Aveninae</taxon>
        <taxon>Avena</taxon>
    </lineage>
</organism>
<dbReference type="EnsemblPlants" id="AVESA.00010b.r2.3AG0414420.1">
    <property type="protein sequence ID" value="AVESA.00010b.r2.3AG0414420.1.CDS"/>
    <property type="gene ID" value="AVESA.00010b.r2.3AG0414420"/>
</dbReference>
<protein>
    <submittedName>
        <fullName evidence="1">Uncharacterized protein</fullName>
    </submittedName>
</protein>
<keyword evidence="2" id="KW-1185">Reference proteome</keyword>
<reference evidence="1" key="1">
    <citation type="submission" date="2021-05" db="EMBL/GenBank/DDBJ databases">
        <authorList>
            <person name="Scholz U."/>
            <person name="Mascher M."/>
            <person name="Fiebig A."/>
        </authorList>
    </citation>
    <scope>NUCLEOTIDE SEQUENCE [LARGE SCALE GENOMIC DNA]</scope>
</reference>
<sequence length="770" mass="87241">MRTGGAEAGRRFKFQKFRWNPDATLTADLTPLSWRDLAASRRARVDPALRWPPLRRLADRLAPALVLLHALIYLHLPRDSDASGNHPHPIQSTALQHDRVQGRGRQSLSPSAPSLLPLPSPPISGLPAGKGGSPLDPPSPTVYRTEDFLFFVRMKRMHRMPTRKAHSWWWDSHISPKNNKWLADNLEEMDKQVKDMLKLIEDEGDSFAKKAEMYYQRRPLLVTHVENFYRMYRALAERYDNVTGELRKNMPSSLQSQGSGISESDSEAQSSSLSPQSSIEKKTSKRKDKKGSDGSSSSSSSESDSEVDEEKQTNGNGISYALTERINELEDELKEVTEKLEALEEKNARCQCENLEEKLLVSQSEIDSLQNDLEEKVRSLESIKEISSEREDFEAAALESKNKISELEGEMASAAKHYEAQLSYRDLEIEKCKQELEQVSERYSHDKFTLETEVSKLQEAVQNFEQDLANVSQEKSQLEAQVMEFEQTSHSLDDSSAEIVKLQKVIKDLQGRLDNYSSEKRVLEERAIEFEQVQRELEDSRAETMELQNTIKELKADLDGAIQEKLMLEGCVKDLEQAVARNLEQFSLEKSSLSAEILQLSKANASLSDKLTSAEAQLKQLQAEKGEASAESEKLISELNQEIANLKSQLEVLSSEKAAVDNKVSSLLGDLITRDEKMKEMGSHLNQLHLEHVKLTSEADAATKSVLDLSARVRELEEEVEKQKLMIFDSAEGKREAIRQLCFSLEHYRHGYQQLRQALQGHKRPMVMAT</sequence>
<proteinExistence type="predicted"/>
<name>A0ACD5VF42_AVESA</name>
<accession>A0ACD5VF42</accession>